<keyword evidence="1" id="KW-0472">Membrane</keyword>
<name>A0A7M4DAX5_9BACT</name>
<reference evidence="2 5" key="2">
    <citation type="submission" date="2019-12" db="EMBL/GenBank/DDBJ databases">
        <title>Draft genome sequence of Labilibaculum sp. strain 44 isolated from deep waters of Black Sea.</title>
        <authorList>
            <person name="Yadav S."/>
            <person name="Villanueva L."/>
        </authorList>
    </citation>
    <scope>NUCLEOTIDE SEQUENCE [LARGE SCALE GENOMIC DNA]</scope>
    <source>
        <strain evidence="2 5">44</strain>
    </source>
</reference>
<evidence type="ECO:0000313" key="3">
    <source>
        <dbReference type="EMBL" id="MVB09009.1"/>
    </source>
</evidence>
<evidence type="ECO:0000313" key="4">
    <source>
        <dbReference type="Proteomes" id="UP000285951"/>
    </source>
</evidence>
<dbReference type="Pfam" id="PF03977">
    <property type="entry name" value="OAD_beta"/>
    <property type="match status" value="1"/>
</dbReference>
<sequence length="89" mass="10050">MNKIHFKTGNVIWILFIINSLLIISYIFPFRDMIDLFTKQEAGAIGIIGGIDGPTAIFISSQINWYIVVLVALEIISGIYLLLTHLKKK</sequence>
<dbReference type="AlphaFoldDB" id="A0A7M4DAX5"/>
<dbReference type="EMBL" id="WOTW01000061">
    <property type="protein sequence ID" value="MUP39804.1"/>
    <property type="molecule type" value="Genomic_DNA"/>
</dbReference>
<evidence type="ECO:0000313" key="2">
    <source>
        <dbReference type="EMBL" id="MUP39804.1"/>
    </source>
</evidence>
<feature type="transmembrane region" description="Helical" evidence="1">
    <location>
        <begin position="12"/>
        <end position="30"/>
    </location>
</feature>
<keyword evidence="1" id="KW-1133">Transmembrane helix</keyword>
<proteinExistence type="predicted"/>
<gene>
    <name evidence="3" type="ORF">DWB62_018485</name>
    <name evidence="2" type="ORF">GNY23_18485</name>
</gene>
<dbReference type="RefSeq" id="WP_156197167.1">
    <property type="nucleotide sequence ID" value="NZ_QTZN02000061.1"/>
</dbReference>
<evidence type="ECO:0000256" key="1">
    <source>
        <dbReference type="SAM" id="Phobius"/>
    </source>
</evidence>
<dbReference type="GO" id="GO:0006814">
    <property type="term" value="P:sodium ion transport"/>
    <property type="evidence" value="ECO:0007669"/>
    <property type="project" value="InterPro"/>
</dbReference>
<protein>
    <submittedName>
        <fullName evidence="2">Uncharacterized protein</fullName>
    </submittedName>
</protein>
<accession>A0A7M4DAX5</accession>
<dbReference type="Proteomes" id="UP000462449">
    <property type="component" value="Unassembled WGS sequence"/>
</dbReference>
<feature type="transmembrane region" description="Helical" evidence="1">
    <location>
        <begin position="65"/>
        <end position="83"/>
    </location>
</feature>
<comment type="caution">
    <text evidence="2">The sequence shown here is derived from an EMBL/GenBank/DDBJ whole genome shotgun (WGS) entry which is preliminary data.</text>
</comment>
<keyword evidence="1" id="KW-0812">Transmembrane</keyword>
<dbReference type="GO" id="GO:0016829">
    <property type="term" value="F:lyase activity"/>
    <property type="evidence" value="ECO:0007669"/>
    <property type="project" value="InterPro"/>
</dbReference>
<dbReference type="InterPro" id="IPR005661">
    <property type="entry name" value="OadB_MmdB"/>
</dbReference>
<evidence type="ECO:0000313" key="5">
    <source>
        <dbReference type="Proteomes" id="UP000462449"/>
    </source>
</evidence>
<reference evidence="3 4" key="1">
    <citation type="submission" date="2019-11" db="EMBL/GenBank/DDBJ databases">
        <title>Draft genome sequence of Labilibaculum sp. strain SYP isolated from Black Sea.</title>
        <authorList>
            <person name="Yadav S."/>
            <person name="Villanueva L."/>
        </authorList>
    </citation>
    <scope>NUCLEOTIDE SEQUENCE [LARGE SCALE GENOMIC DNA]</scope>
    <source>
        <strain evidence="3 4">44</strain>
    </source>
</reference>
<organism evidence="2 5">
    <name type="scientific">Labilibaculum euxinus</name>
    <dbReference type="NCBI Taxonomy" id="2686357"/>
    <lineage>
        <taxon>Bacteria</taxon>
        <taxon>Pseudomonadati</taxon>
        <taxon>Bacteroidota</taxon>
        <taxon>Bacteroidia</taxon>
        <taxon>Marinilabiliales</taxon>
        <taxon>Marinifilaceae</taxon>
        <taxon>Labilibaculum</taxon>
    </lineage>
</organism>
<keyword evidence="4" id="KW-1185">Reference proteome</keyword>
<dbReference type="EMBL" id="QTZN02000061">
    <property type="protein sequence ID" value="MVB09009.1"/>
    <property type="molecule type" value="Genomic_DNA"/>
</dbReference>
<dbReference type="Proteomes" id="UP000285951">
    <property type="component" value="Unassembled WGS sequence"/>
</dbReference>